<dbReference type="EMBL" id="JAQQLI010000072">
    <property type="protein sequence ID" value="MDC7789436.1"/>
    <property type="molecule type" value="Genomic_DNA"/>
</dbReference>
<name>A0ABT5JI89_RHOTP</name>
<dbReference type="Gene3D" id="2.150.10.10">
    <property type="entry name" value="Serralysin-like metalloprotease, C-terminal"/>
    <property type="match status" value="5"/>
</dbReference>
<reference evidence="5" key="1">
    <citation type="journal article" date="2023" name="Microbiol Resour">
        <title>Genome Sequences of Rhodoplanes serenus and Two Thermotolerant Strains, Rhodoplanes tepidamans and 'Rhodoplanes cryptolactis,' Further Refine the Genus.</title>
        <authorList>
            <person name="Rayyan A.A."/>
            <person name="Kyndt J.A."/>
        </authorList>
    </citation>
    <scope>NUCLEOTIDE SEQUENCE</scope>
    <source>
        <strain evidence="5">DSM 9987</strain>
    </source>
</reference>
<dbReference type="InterPro" id="IPR025193">
    <property type="entry name" value="DUF4114"/>
</dbReference>
<protein>
    <submittedName>
        <fullName evidence="5">DUF4114 domain-containing protein</fullName>
    </submittedName>
</protein>
<sequence>MSEVMQSPVVGTSKDDTLKGGAIDELFLARQGADVVQAAAGNDRAFGGRGNDTLFGQAGNDVMYGGGSGPSLAELDRLVIDQDHQGSVAFLGETAGYANSLGWYKVVDGEIVDVQVLWSNASLKGSGGSLSAGDSKTLDLRAGDQIGFFIVSNGAALNDFSKFTDGRYEFRDADGKPATLDTANPKLWFVGGDGKAVQVKGDGYHTAAYGETLPLNNDGILHTVGLVDASKGIVRIGFEDLKGGGDRDFDDAVFSVDIGTANVKVLSAHGTTGADAGDGRPAGSGPAKPYVEGTENDTLYGGEGSDKLYGRAGHDKLFGESGSDELDGGSGDDVLDGGSGDDVLRGGAGNDTLAGGAGKDTLSGGSGEDRLDGGDGDDTLDGGSGDDHLQGGTGADKLAGGAGRDTLLGGTGDDRLDGGADDDSLDGGTGDDVLMGGSGNDKLAGGSGRDSLDGGAGDDHLDGGDGNDTLAGGAGGDVLIGGSGTDRLMGGRGDDVLIGGQGKDTLSGGEGSDTFVFRPADGGSGVDVITDFEIGADHIDVSAFGLVNGVEDVSFAMTAGGLDILLDTHAGAPLCVATVKGPQEMLARMGHDSFIV</sequence>
<feature type="compositionally biased region" description="Low complexity" evidence="3">
    <location>
        <begin position="271"/>
        <end position="287"/>
    </location>
</feature>
<reference evidence="5" key="2">
    <citation type="submission" date="2023-02" db="EMBL/GenBank/DDBJ databases">
        <authorList>
            <person name="Rayyan A."/>
            <person name="Meyer T."/>
            <person name="Kyndt J.A."/>
        </authorList>
    </citation>
    <scope>NUCLEOTIDE SEQUENCE</scope>
    <source>
        <strain evidence="5">DSM 9987</strain>
    </source>
</reference>
<evidence type="ECO:0000313" key="5">
    <source>
        <dbReference type="EMBL" id="MDC7789436.1"/>
    </source>
</evidence>
<dbReference type="Pfam" id="PF13448">
    <property type="entry name" value="DUF4114"/>
    <property type="match status" value="1"/>
</dbReference>
<dbReference type="PANTHER" id="PTHR38340:SF1">
    <property type="entry name" value="S-LAYER PROTEIN"/>
    <property type="match status" value="1"/>
</dbReference>
<keyword evidence="2" id="KW-0964">Secreted</keyword>
<feature type="domain" description="DUF4114" evidence="4">
    <location>
        <begin position="140"/>
        <end position="257"/>
    </location>
</feature>
<evidence type="ECO:0000259" key="4">
    <source>
        <dbReference type="Pfam" id="PF13448"/>
    </source>
</evidence>
<dbReference type="PROSITE" id="PS00330">
    <property type="entry name" value="HEMOLYSIN_CALCIUM"/>
    <property type="match status" value="10"/>
</dbReference>
<comment type="subcellular location">
    <subcellularLocation>
        <location evidence="1">Secreted</location>
    </subcellularLocation>
</comment>
<dbReference type="Proteomes" id="UP001165652">
    <property type="component" value="Unassembled WGS sequence"/>
</dbReference>
<dbReference type="InterPro" id="IPR050557">
    <property type="entry name" value="RTX_toxin/Mannuronan_C5-epim"/>
</dbReference>
<evidence type="ECO:0000256" key="3">
    <source>
        <dbReference type="SAM" id="MobiDB-lite"/>
    </source>
</evidence>
<organism evidence="5 6">
    <name type="scientific">Rhodoplanes tepidamans</name>
    <name type="common">Rhodoplanes cryptolactis</name>
    <dbReference type="NCBI Taxonomy" id="200616"/>
    <lineage>
        <taxon>Bacteria</taxon>
        <taxon>Pseudomonadati</taxon>
        <taxon>Pseudomonadota</taxon>
        <taxon>Alphaproteobacteria</taxon>
        <taxon>Hyphomicrobiales</taxon>
        <taxon>Nitrobacteraceae</taxon>
        <taxon>Rhodoplanes</taxon>
    </lineage>
</organism>
<dbReference type="InterPro" id="IPR018511">
    <property type="entry name" value="Hemolysin-typ_Ca-bd_CS"/>
</dbReference>
<keyword evidence="6" id="KW-1185">Reference proteome</keyword>
<proteinExistence type="predicted"/>
<dbReference type="PANTHER" id="PTHR38340">
    <property type="entry name" value="S-LAYER PROTEIN"/>
    <property type="match status" value="1"/>
</dbReference>
<feature type="compositionally biased region" description="Basic and acidic residues" evidence="3">
    <location>
        <begin position="304"/>
        <end position="318"/>
    </location>
</feature>
<dbReference type="Pfam" id="PF00353">
    <property type="entry name" value="HemolysinCabind"/>
    <property type="match status" value="6"/>
</dbReference>
<feature type="region of interest" description="Disordered" evidence="3">
    <location>
        <begin position="271"/>
        <end position="468"/>
    </location>
</feature>
<comment type="caution">
    <text evidence="5">The sequence shown here is derived from an EMBL/GenBank/DDBJ whole genome shotgun (WGS) entry which is preliminary data.</text>
</comment>
<evidence type="ECO:0000256" key="2">
    <source>
        <dbReference type="ARBA" id="ARBA00022525"/>
    </source>
</evidence>
<evidence type="ECO:0000256" key="1">
    <source>
        <dbReference type="ARBA" id="ARBA00004613"/>
    </source>
</evidence>
<gene>
    <name evidence="5" type="ORF">PQJ73_27460</name>
</gene>
<dbReference type="InterPro" id="IPR001343">
    <property type="entry name" value="Hemolysn_Ca-bd"/>
</dbReference>
<accession>A0ABT5JI89</accession>
<dbReference type="SUPFAM" id="SSF51120">
    <property type="entry name" value="beta-Roll"/>
    <property type="match status" value="4"/>
</dbReference>
<dbReference type="RefSeq" id="WP_272780261.1">
    <property type="nucleotide sequence ID" value="NZ_JAQQLI010000072.1"/>
</dbReference>
<dbReference type="InterPro" id="IPR011049">
    <property type="entry name" value="Serralysin-like_metalloprot_C"/>
</dbReference>
<dbReference type="PRINTS" id="PR00313">
    <property type="entry name" value="CABNDNGRPT"/>
</dbReference>
<evidence type="ECO:0000313" key="6">
    <source>
        <dbReference type="Proteomes" id="UP001165652"/>
    </source>
</evidence>